<gene>
    <name evidence="1" type="ORF">CFP56_001278</name>
</gene>
<protein>
    <submittedName>
        <fullName evidence="1">Uncharacterized protein</fullName>
    </submittedName>
</protein>
<accession>A0AAW0IM74</accession>
<keyword evidence="2" id="KW-1185">Reference proteome</keyword>
<dbReference type="EMBL" id="PKMF04000990">
    <property type="protein sequence ID" value="KAK7815640.1"/>
    <property type="molecule type" value="Genomic_DNA"/>
</dbReference>
<evidence type="ECO:0000313" key="1">
    <source>
        <dbReference type="EMBL" id="KAK7815640.1"/>
    </source>
</evidence>
<evidence type="ECO:0000313" key="2">
    <source>
        <dbReference type="Proteomes" id="UP000237347"/>
    </source>
</evidence>
<reference evidence="1 2" key="1">
    <citation type="journal article" date="2018" name="Sci. Data">
        <title>The draft genome sequence of cork oak.</title>
        <authorList>
            <person name="Ramos A.M."/>
            <person name="Usie A."/>
            <person name="Barbosa P."/>
            <person name="Barros P.M."/>
            <person name="Capote T."/>
            <person name="Chaves I."/>
            <person name="Simoes F."/>
            <person name="Abreu I."/>
            <person name="Carrasquinho I."/>
            <person name="Faro C."/>
            <person name="Guimaraes J.B."/>
            <person name="Mendonca D."/>
            <person name="Nobrega F."/>
            <person name="Rodrigues L."/>
            <person name="Saibo N.J.M."/>
            <person name="Varela M.C."/>
            <person name="Egas C."/>
            <person name="Matos J."/>
            <person name="Miguel C.M."/>
            <person name="Oliveira M.M."/>
            <person name="Ricardo C.P."/>
            <person name="Goncalves S."/>
        </authorList>
    </citation>
    <scope>NUCLEOTIDE SEQUENCE [LARGE SCALE GENOMIC DNA]</scope>
    <source>
        <strain evidence="2">cv. HL8</strain>
    </source>
</reference>
<comment type="caution">
    <text evidence="1">The sequence shown here is derived from an EMBL/GenBank/DDBJ whole genome shotgun (WGS) entry which is preliminary data.</text>
</comment>
<dbReference type="Proteomes" id="UP000237347">
    <property type="component" value="Unassembled WGS sequence"/>
</dbReference>
<name>A0AAW0IM74_QUESU</name>
<sequence length="93" mass="10398">MPPPHHTLTNAAATQVIGIVAEAIRTMDKNGVAIPSNEDDAPTMLYEASNSSTFVYLMETIMWLSGNEDYNSNEEIVIDKKENEQKLEIEKIE</sequence>
<dbReference type="AlphaFoldDB" id="A0AAW0IM74"/>
<proteinExistence type="predicted"/>
<organism evidence="1 2">
    <name type="scientific">Quercus suber</name>
    <name type="common">Cork oak</name>
    <dbReference type="NCBI Taxonomy" id="58331"/>
    <lineage>
        <taxon>Eukaryota</taxon>
        <taxon>Viridiplantae</taxon>
        <taxon>Streptophyta</taxon>
        <taxon>Embryophyta</taxon>
        <taxon>Tracheophyta</taxon>
        <taxon>Spermatophyta</taxon>
        <taxon>Magnoliopsida</taxon>
        <taxon>eudicotyledons</taxon>
        <taxon>Gunneridae</taxon>
        <taxon>Pentapetalae</taxon>
        <taxon>rosids</taxon>
        <taxon>fabids</taxon>
        <taxon>Fagales</taxon>
        <taxon>Fagaceae</taxon>
        <taxon>Quercus</taxon>
    </lineage>
</organism>